<gene>
    <name evidence="1" type="ORF">EVJ58_g9428</name>
</gene>
<evidence type="ECO:0000313" key="1">
    <source>
        <dbReference type="EMBL" id="TFY53482.1"/>
    </source>
</evidence>
<organism evidence="1 2">
    <name type="scientific">Rhodofomes roseus</name>
    <dbReference type="NCBI Taxonomy" id="34475"/>
    <lineage>
        <taxon>Eukaryota</taxon>
        <taxon>Fungi</taxon>
        <taxon>Dikarya</taxon>
        <taxon>Basidiomycota</taxon>
        <taxon>Agaricomycotina</taxon>
        <taxon>Agaricomycetes</taxon>
        <taxon>Polyporales</taxon>
        <taxon>Rhodofomes</taxon>
    </lineage>
</organism>
<proteinExistence type="predicted"/>
<sequence>MPHHAVDGGRTLLYYEDSGAPEGSVDYVTVFLVHGTIFSSAIFRKMIPYAARHDLRLVLINCRDYPGSTLYSESELRALSSPDPATQASALQARGLEFAEFIHRFIEMERIPPINVSQSPTGVQRGGFSLLGWSSGNCQTVPLLAHAHLVPEATRKLFDAHFRSFVMYGPYQILAPCVSKSTYPTDISLPATGETPTPGVWTPLRDSTLSTAEKFSQFSEWVSYYFTPTGFGASDDIDTPGITDALVARVALHQNKTSPTNSAQWMPTVHRIGPQKMREVCHAEVMARSQKYYQIIAPVVYRENVRRAVLQGKTSEGMVWPDLKVAVVWCDMSNSDVVSAAMKLKALARNNREQGEGRDVAFHKLEKANHFAHWDDPESFTSFLARVV</sequence>
<reference evidence="1 2" key="1">
    <citation type="submission" date="2019-01" db="EMBL/GenBank/DDBJ databases">
        <title>Genome sequencing of the rare red list fungi Fomitopsis rosea.</title>
        <authorList>
            <person name="Buettner E."/>
            <person name="Kellner H."/>
        </authorList>
    </citation>
    <scope>NUCLEOTIDE SEQUENCE [LARGE SCALE GENOMIC DNA]</scope>
    <source>
        <strain evidence="1 2">DSM 105464</strain>
    </source>
</reference>
<dbReference type="SUPFAM" id="SSF53474">
    <property type="entry name" value="alpha/beta-Hydrolases"/>
    <property type="match status" value="1"/>
</dbReference>
<name>A0A4Y9XUP5_9APHY</name>
<dbReference type="Gene3D" id="3.40.50.1820">
    <property type="entry name" value="alpha/beta hydrolase"/>
    <property type="match status" value="1"/>
</dbReference>
<protein>
    <submittedName>
        <fullName evidence="1">Uncharacterized protein</fullName>
    </submittedName>
</protein>
<evidence type="ECO:0000313" key="2">
    <source>
        <dbReference type="Proteomes" id="UP000298390"/>
    </source>
</evidence>
<dbReference type="InterPro" id="IPR029058">
    <property type="entry name" value="AB_hydrolase_fold"/>
</dbReference>
<dbReference type="Proteomes" id="UP000298390">
    <property type="component" value="Unassembled WGS sequence"/>
</dbReference>
<dbReference type="AlphaFoldDB" id="A0A4Y9XUP5"/>
<accession>A0A4Y9XUP5</accession>
<comment type="caution">
    <text evidence="1">The sequence shown here is derived from an EMBL/GenBank/DDBJ whole genome shotgun (WGS) entry which is preliminary data.</text>
</comment>
<dbReference type="EMBL" id="SEKV01000815">
    <property type="protein sequence ID" value="TFY53482.1"/>
    <property type="molecule type" value="Genomic_DNA"/>
</dbReference>